<evidence type="ECO:0000256" key="5">
    <source>
        <dbReference type="SAM" id="Phobius"/>
    </source>
</evidence>
<evidence type="ECO:0000256" key="4">
    <source>
        <dbReference type="ARBA" id="ARBA00023136"/>
    </source>
</evidence>
<feature type="domain" description="Methylamine utilisation protein MauE" evidence="6">
    <location>
        <begin position="13"/>
        <end position="104"/>
    </location>
</feature>
<dbReference type="Pfam" id="PF07291">
    <property type="entry name" value="MauE"/>
    <property type="match status" value="1"/>
</dbReference>
<evidence type="ECO:0000313" key="7">
    <source>
        <dbReference type="EMBL" id="OGY97233.1"/>
    </source>
</evidence>
<evidence type="ECO:0000256" key="2">
    <source>
        <dbReference type="ARBA" id="ARBA00022692"/>
    </source>
</evidence>
<keyword evidence="3 5" id="KW-1133">Transmembrane helix</keyword>
<protein>
    <recommendedName>
        <fullName evidence="6">Methylamine utilisation protein MauE domain-containing protein</fullName>
    </recommendedName>
</protein>
<keyword evidence="4 5" id="KW-0472">Membrane</keyword>
<sequence>MGKIIGAIRNYETEIGRLGLGFVLVYAGVSSLLAPEDWIGFVPTAVEVAVSRETFLALHAVLELVAGAALLVNVGAFWGALFGAANMAGILLATGVDLITFRDVGLLALALMLMARLSRPKE</sequence>
<evidence type="ECO:0000256" key="3">
    <source>
        <dbReference type="ARBA" id="ARBA00022989"/>
    </source>
</evidence>
<evidence type="ECO:0000259" key="6">
    <source>
        <dbReference type="Pfam" id="PF07291"/>
    </source>
</evidence>
<dbReference type="EMBL" id="MHKV01000018">
    <property type="protein sequence ID" value="OGY97233.1"/>
    <property type="molecule type" value="Genomic_DNA"/>
</dbReference>
<evidence type="ECO:0000313" key="8">
    <source>
        <dbReference type="Proteomes" id="UP000176349"/>
    </source>
</evidence>
<reference evidence="7 8" key="1">
    <citation type="journal article" date="2016" name="Nat. Commun.">
        <title>Thousands of microbial genomes shed light on interconnected biogeochemical processes in an aquifer system.</title>
        <authorList>
            <person name="Anantharaman K."/>
            <person name="Brown C.T."/>
            <person name="Hug L.A."/>
            <person name="Sharon I."/>
            <person name="Castelle C.J."/>
            <person name="Probst A.J."/>
            <person name="Thomas B.C."/>
            <person name="Singh A."/>
            <person name="Wilkins M.J."/>
            <person name="Karaoz U."/>
            <person name="Brodie E.L."/>
            <person name="Williams K.H."/>
            <person name="Hubbard S.S."/>
            <person name="Banfield J.F."/>
        </authorList>
    </citation>
    <scope>NUCLEOTIDE SEQUENCE [LARGE SCALE GENOMIC DNA]</scope>
</reference>
<gene>
    <name evidence="7" type="ORF">A2128_01280</name>
</gene>
<keyword evidence="2 5" id="KW-0812">Transmembrane</keyword>
<comment type="subcellular location">
    <subcellularLocation>
        <location evidence="1">Membrane</location>
        <topology evidence="1">Multi-pass membrane protein</topology>
    </subcellularLocation>
</comment>
<feature type="transmembrane region" description="Helical" evidence="5">
    <location>
        <begin position="55"/>
        <end position="81"/>
    </location>
</feature>
<feature type="transmembrane region" description="Helical" evidence="5">
    <location>
        <begin position="15"/>
        <end position="34"/>
    </location>
</feature>
<dbReference type="InterPro" id="IPR009908">
    <property type="entry name" value="Methylamine_util_MauE"/>
</dbReference>
<proteinExistence type="predicted"/>
<evidence type="ECO:0000256" key="1">
    <source>
        <dbReference type="ARBA" id="ARBA00004141"/>
    </source>
</evidence>
<comment type="caution">
    <text evidence="7">The sequence shown here is derived from an EMBL/GenBank/DDBJ whole genome shotgun (WGS) entry which is preliminary data.</text>
</comment>
<dbReference type="Proteomes" id="UP000176349">
    <property type="component" value="Unassembled WGS sequence"/>
</dbReference>
<accession>A0A1G2C782</accession>
<dbReference type="GO" id="GO:0030416">
    <property type="term" value="P:methylamine metabolic process"/>
    <property type="evidence" value="ECO:0007669"/>
    <property type="project" value="InterPro"/>
</dbReference>
<dbReference type="AlphaFoldDB" id="A0A1G2C782"/>
<dbReference type="GO" id="GO:0016020">
    <property type="term" value="C:membrane"/>
    <property type="evidence" value="ECO:0007669"/>
    <property type="project" value="UniProtKB-SubCell"/>
</dbReference>
<feature type="transmembrane region" description="Helical" evidence="5">
    <location>
        <begin position="87"/>
        <end position="113"/>
    </location>
</feature>
<name>A0A1G2C782_9BACT</name>
<organism evidence="7 8">
    <name type="scientific">Candidatus Liptonbacteria bacterium GWC1_60_9</name>
    <dbReference type="NCBI Taxonomy" id="1798645"/>
    <lineage>
        <taxon>Bacteria</taxon>
        <taxon>Candidatus Liptoniibacteriota</taxon>
    </lineage>
</organism>